<dbReference type="PANTHER" id="PTHR11552:SF147">
    <property type="entry name" value="CHOLINE DEHYDROGENASE, MITOCHONDRIAL"/>
    <property type="match status" value="1"/>
</dbReference>
<keyword evidence="6" id="KW-1133">Transmembrane helix</keyword>
<dbReference type="GO" id="GO:0016614">
    <property type="term" value="F:oxidoreductase activity, acting on CH-OH group of donors"/>
    <property type="evidence" value="ECO:0007669"/>
    <property type="project" value="InterPro"/>
</dbReference>
<dbReference type="EMBL" id="VJMH01007452">
    <property type="protein sequence ID" value="KAF0683083.1"/>
    <property type="molecule type" value="Genomic_DNA"/>
</dbReference>
<feature type="binding site" evidence="5">
    <location>
        <position position="284"/>
    </location>
    <ligand>
        <name>FAD</name>
        <dbReference type="ChEBI" id="CHEBI:57692"/>
    </ligand>
</feature>
<protein>
    <submittedName>
        <fullName evidence="9">Aste57867_24863 protein</fullName>
    </submittedName>
</protein>
<dbReference type="PROSITE" id="PS00624">
    <property type="entry name" value="GMC_OXRED_2"/>
    <property type="match status" value="1"/>
</dbReference>
<evidence type="ECO:0000256" key="6">
    <source>
        <dbReference type="SAM" id="Phobius"/>
    </source>
</evidence>
<evidence type="ECO:0000256" key="4">
    <source>
        <dbReference type="ARBA" id="ARBA00022827"/>
    </source>
</evidence>
<dbReference type="AlphaFoldDB" id="A0A485LVU7"/>
<keyword evidence="4 5" id="KW-0274">FAD</keyword>
<keyword evidence="10" id="KW-1185">Reference proteome</keyword>
<dbReference type="OrthoDB" id="269227at2759"/>
<evidence type="ECO:0000256" key="3">
    <source>
        <dbReference type="ARBA" id="ARBA00022630"/>
    </source>
</evidence>
<evidence type="ECO:0000256" key="2">
    <source>
        <dbReference type="ARBA" id="ARBA00010790"/>
    </source>
</evidence>
<proteinExistence type="inferred from homology"/>
<reference evidence="9 10" key="1">
    <citation type="submission" date="2019-03" db="EMBL/GenBank/DDBJ databases">
        <authorList>
            <person name="Gaulin E."/>
            <person name="Dumas B."/>
        </authorList>
    </citation>
    <scope>NUCLEOTIDE SEQUENCE [LARGE SCALE GENOMIC DNA]</scope>
    <source>
        <strain evidence="9">CBS 568.67</strain>
    </source>
</reference>
<accession>A0A485LVU7</accession>
<evidence type="ECO:0000313" key="10">
    <source>
        <dbReference type="Proteomes" id="UP000332933"/>
    </source>
</evidence>
<keyword evidence="3" id="KW-0285">Flavoprotein</keyword>
<dbReference type="InterPro" id="IPR000172">
    <property type="entry name" value="GMC_OxRdtase_N"/>
</dbReference>
<reference evidence="8" key="2">
    <citation type="submission" date="2019-06" db="EMBL/GenBank/DDBJ databases">
        <title>Genomics analysis of Aphanomyces spp. identifies a new class of oomycete effector associated with host adaptation.</title>
        <authorList>
            <person name="Gaulin E."/>
        </authorList>
    </citation>
    <scope>NUCLEOTIDE SEQUENCE</scope>
    <source>
        <strain evidence="8">CBS 578.67</strain>
    </source>
</reference>
<sequence>MATESTPLLGQATARKEFHRWTMFLMIALAGSLLLASISMPLAKSSVQPFDVIVVGGGPAGSVLAARLVETTNLSVLLIEAGDASQRSIGGTHFITVGNQSTNRTPFDVPFYWGHVAHMEAFHWNVPNVFVAKALGGCGIHNAMLYGNILLIHTCQTGKVRALPGDIRSWNMAPTWTWGVAQDIYLTTETFDGPANLSHHGYNGRVRTTRPRTMESTSQAFLNGCVEIGLTYSADFNAPNGRLGAGWYDFNIRDGVRDSAAAAFLSPLLASTHPTFQLLLNTLVEKVNFDSNGRAISVDIRQSHGQSSTVHASRAIVLAAGAIHTPKLLTLSGIGPKDVLQNLGIPVVANLPLVGSNLQDHPAIAMTFQAKEPVDINMTTAWTQYLVSNEGWLATPGIAAGAFLIPPGATTPQLQLTFFPRETEPQWSTVTPQNQVLVTIALLAPEARNRVEVTSNQIDTPVQVASEIPQSTSEHLTPNDAHKLVYGIQAVRQIAKSLAMSAVVGSEIMPGDRNSAKDDDLLSWVYASVYRNSHWVGSAKMGTTPSDGVVDARLRVMNVSNLYVADASVIPIIPNGNVHSTVVMVASRAATLLADDLQNT</sequence>
<gene>
    <name evidence="9" type="primary">Aste57867_24863</name>
    <name evidence="8" type="ORF">As57867_024785</name>
    <name evidence="9" type="ORF">ASTE57867_24863</name>
</gene>
<comment type="similarity">
    <text evidence="2">Belongs to the GMC oxidoreductase family.</text>
</comment>
<dbReference type="GO" id="GO:0050660">
    <property type="term" value="F:flavin adenine dinucleotide binding"/>
    <property type="evidence" value="ECO:0007669"/>
    <property type="project" value="InterPro"/>
</dbReference>
<dbReference type="InterPro" id="IPR036188">
    <property type="entry name" value="FAD/NAD-bd_sf"/>
</dbReference>
<dbReference type="SUPFAM" id="SSF51905">
    <property type="entry name" value="FAD/NAD(P)-binding domain"/>
    <property type="match status" value="1"/>
</dbReference>
<dbReference type="PANTHER" id="PTHR11552">
    <property type="entry name" value="GLUCOSE-METHANOL-CHOLINE GMC OXIDOREDUCTASE"/>
    <property type="match status" value="1"/>
</dbReference>
<keyword evidence="6" id="KW-0472">Membrane</keyword>
<feature type="transmembrane region" description="Helical" evidence="6">
    <location>
        <begin position="21"/>
        <end position="43"/>
    </location>
</feature>
<dbReference type="InterPro" id="IPR007867">
    <property type="entry name" value="GMC_OxRtase_C"/>
</dbReference>
<dbReference type="Gene3D" id="3.50.50.60">
    <property type="entry name" value="FAD/NAD(P)-binding domain"/>
    <property type="match status" value="1"/>
</dbReference>
<feature type="domain" description="Glucose-methanol-choline oxidoreductase N-terminal" evidence="7">
    <location>
        <begin position="321"/>
        <end position="335"/>
    </location>
</feature>
<dbReference type="Pfam" id="PF00732">
    <property type="entry name" value="GMC_oxred_N"/>
    <property type="match status" value="1"/>
</dbReference>
<dbReference type="Gene3D" id="3.30.560.10">
    <property type="entry name" value="Glucose Oxidase, domain 3"/>
    <property type="match status" value="1"/>
</dbReference>
<evidence type="ECO:0000313" key="8">
    <source>
        <dbReference type="EMBL" id="KAF0683083.1"/>
    </source>
</evidence>
<dbReference type="InterPro" id="IPR012132">
    <property type="entry name" value="GMC_OxRdtase"/>
</dbReference>
<dbReference type="PIRSF" id="PIRSF000137">
    <property type="entry name" value="Alcohol_oxidase"/>
    <property type="match status" value="1"/>
</dbReference>
<evidence type="ECO:0000259" key="7">
    <source>
        <dbReference type="PROSITE" id="PS00624"/>
    </source>
</evidence>
<dbReference type="Proteomes" id="UP000332933">
    <property type="component" value="Unassembled WGS sequence"/>
</dbReference>
<evidence type="ECO:0000256" key="5">
    <source>
        <dbReference type="PIRSR" id="PIRSR000137-2"/>
    </source>
</evidence>
<name>A0A485LVU7_9STRA</name>
<dbReference type="Pfam" id="PF05199">
    <property type="entry name" value="GMC_oxred_C"/>
    <property type="match status" value="1"/>
</dbReference>
<keyword evidence="6" id="KW-0812">Transmembrane</keyword>
<comment type="cofactor">
    <cofactor evidence="1 5">
        <name>FAD</name>
        <dbReference type="ChEBI" id="CHEBI:57692"/>
    </cofactor>
</comment>
<evidence type="ECO:0000256" key="1">
    <source>
        <dbReference type="ARBA" id="ARBA00001974"/>
    </source>
</evidence>
<dbReference type="SUPFAM" id="SSF54373">
    <property type="entry name" value="FAD-linked reductases, C-terminal domain"/>
    <property type="match status" value="1"/>
</dbReference>
<organism evidence="9 10">
    <name type="scientific">Aphanomyces stellatus</name>
    <dbReference type="NCBI Taxonomy" id="120398"/>
    <lineage>
        <taxon>Eukaryota</taxon>
        <taxon>Sar</taxon>
        <taxon>Stramenopiles</taxon>
        <taxon>Oomycota</taxon>
        <taxon>Saprolegniomycetes</taxon>
        <taxon>Saprolegniales</taxon>
        <taxon>Verrucalvaceae</taxon>
        <taxon>Aphanomyces</taxon>
    </lineage>
</organism>
<evidence type="ECO:0000313" key="9">
    <source>
        <dbReference type="EMBL" id="VFU01497.1"/>
    </source>
</evidence>
<dbReference type="EMBL" id="CAADRA010007478">
    <property type="protein sequence ID" value="VFU01497.1"/>
    <property type="molecule type" value="Genomic_DNA"/>
</dbReference>